<evidence type="ECO:0000313" key="2">
    <source>
        <dbReference type="EMBL" id="QBF46389.1"/>
    </source>
</evidence>
<feature type="compositionally biased region" description="Basic residues" evidence="1">
    <location>
        <begin position="78"/>
        <end position="88"/>
    </location>
</feature>
<gene>
    <name evidence="2" type="ORF">EXU32_09080</name>
</gene>
<dbReference type="RefSeq" id="WP_130629610.1">
    <property type="nucleotide sequence ID" value="NZ_CP036164.1"/>
</dbReference>
<dbReference type="KEGG" id="jli:EXU32_09080"/>
<proteinExistence type="predicted"/>
<dbReference type="EMBL" id="CP036164">
    <property type="protein sequence ID" value="QBF46389.1"/>
    <property type="molecule type" value="Genomic_DNA"/>
</dbReference>
<accession>A0A4P6MTT1</accession>
<name>A0A4P6MTT1_9MICO</name>
<feature type="region of interest" description="Disordered" evidence="1">
    <location>
        <begin position="1"/>
        <end position="88"/>
    </location>
</feature>
<sequence length="88" mass="9539">MTTPPDTAQTVPYPTPVSGPTPYGYYGPGHEGMGDPDRRPSGVNISRGRYAREARNRRSMSPLVRKMQAVQDATPVGKARRAPGKASR</sequence>
<organism evidence="2 3">
    <name type="scientific">Janibacter limosus</name>
    <dbReference type="NCBI Taxonomy" id="53458"/>
    <lineage>
        <taxon>Bacteria</taxon>
        <taxon>Bacillati</taxon>
        <taxon>Actinomycetota</taxon>
        <taxon>Actinomycetes</taxon>
        <taxon>Micrococcales</taxon>
        <taxon>Intrasporangiaceae</taxon>
        <taxon>Janibacter</taxon>
    </lineage>
</organism>
<reference evidence="2 3" key="1">
    <citation type="submission" date="2019-02" db="EMBL/GenBank/DDBJ databases">
        <title>Genomic data mining of an Antarctic deep-sea actinobacterium, Janibacterlimosus P3-3-X1.</title>
        <authorList>
            <person name="Liao L."/>
            <person name="Chen B."/>
        </authorList>
    </citation>
    <scope>NUCLEOTIDE SEQUENCE [LARGE SCALE GENOMIC DNA]</scope>
    <source>
        <strain evidence="2 3">P3-3-X1</strain>
    </source>
</reference>
<dbReference type="AlphaFoldDB" id="A0A4P6MTT1"/>
<dbReference type="Proteomes" id="UP000290408">
    <property type="component" value="Chromosome"/>
</dbReference>
<keyword evidence="3" id="KW-1185">Reference proteome</keyword>
<evidence type="ECO:0000313" key="3">
    <source>
        <dbReference type="Proteomes" id="UP000290408"/>
    </source>
</evidence>
<evidence type="ECO:0000256" key="1">
    <source>
        <dbReference type="SAM" id="MobiDB-lite"/>
    </source>
</evidence>
<protein>
    <submittedName>
        <fullName evidence="2">Uncharacterized protein</fullName>
    </submittedName>
</protein>